<gene>
    <name evidence="1" type="ORF">HPB52_009611</name>
</gene>
<reference evidence="1" key="2">
    <citation type="submission" date="2021-09" db="EMBL/GenBank/DDBJ databases">
        <authorList>
            <person name="Jia N."/>
            <person name="Wang J."/>
            <person name="Shi W."/>
            <person name="Du L."/>
            <person name="Sun Y."/>
            <person name="Zhan W."/>
            <person name="Jiang J."/>
            <person name="Wang Q."/>
            <person name="Zhang B."/>
            <person name="Ji P."/>
            <person name="Sakyi L.B."/>
            <person name="Cui X."/>
            <person name="Yuan T."/>
            <person name="Jiang B."/>
            <person name="Yang W."/>
            <person name="Lam T.T.-Y."/>
            <person name="Chang Q."/>
            <person name="Ding S."/>
            <person name="Wang X."/>
            <person name="Zhu J."/>
            <person name="Ruan X."/>
            <person name="Zhao L."/>
            <person name="Wei J."/>
            <person name="Que T."/>
            <person name="Du C."/>
            <person name="Cheng J."/>
            <person name="Dai P."/>
            <person name="Han X."/>
            <person name="Huang E."/>
            <person name="Gao Y."/>
            <person name="Liu J."/>
            <person name="Shao H."/>
            <person name="Ye R."/>
            <person name="Li L."/>
            <person name="Wei W."/>
            <person name="Wang X."/>
            <person name="Wang C."/>
            <person name="Huo Q."/>
            <person name="Li W."/>
            <person name="Guo W."/>
            <person name="Chen H."/>
            <person name="Chen S."/>
            <person name="Zhou L."/>
            <person name="Zhou L."/>
            <person name="Ni X."/>
            <person name="Tian J."/>
            <person name="Zhou Y."/>
            <person name="Sheng Y."/>
            <person name="Liu T."/>
            <person name="Pan Y."/>
            <person name="Xia L."/>
            <person name="Li J."/>
            <person name="Zhao F."/>
            <person name="Cao W."/>
        </authorList>
    </citation>
    <scope>NUCLEOTIDE SEQUENCE</scope>
    <source>
        <strain evidence="1">Rsan-2018</strain>
        <tissue evidence="1">Larvae</tissue>
    </source>
</reference>
<sequence length="115" mass="12956">MSELAKRAKYTAKDLATKVKILKALKDSASREEAQIMEAFEPRVACECMSASACESKLPLSGPLIRAQAERYALRMNIDSFKASVRRMRRPAKTRAMNYARCVVPQKKPRTLSSF</sequence>
<accession>A0A9D4QEB9</accession>
<evidence type="ECO:0000313" key="2">
    <source>
        <dbReference type="Proteomes" id="UP000821837"/>
    </source>
</evidence>
<dbReference type="Proteomes" id="UP000821837">
    <property type="component" value="Chromosome 10"/>
</dbReference>
<dbReference type="EMBL" id="JABSTV010001246">
    <property type="protein sequence ID" value="KAH7976199.1"/>
    <property type="molecule type" value="Genomic_DNA"/>
</dbReference>
<comment type="caution">
    <text evidence="1">The sequence shown here is derived from an EMBL/GenBank/DDBJ whole genome shotgun (WGS) entry which is preliminary data.</text>
</comment>
<dbReference type="AlphaFoldDB" id="A0A9D4QEB9"/>
<protein>
    <submittedName>
        <fullName evidence="1">Uncharacterized protein</fullName>
    </submittedName>
</protein>
<reference evidence="1" key="1">
    <citation type="journal article" date="2020" name="Cell">
        <title>Large-Scale Comparative Analyses of Tick Genomes Elucidate Their Genetic Diversity and Vector Capacities.</title>
        <authorList>
            <consortium name="Tick Genome and Microbiome Consortium (TIGMIC)"/>
            <person name="Jia N."/>
            <person name="Wang J."/>
            <person name="Shi W."/>
            <person name="Du L."/>
            <person name="Sun Y."/>
            <person name="Zhan W."/>
            <person name="Jiang J.F."/>
            <person name="Wang Q."/>
            <person name="Zhang B."/>
            <person name="Ji P."/>
            <person name="Bell-Sakyi L."/>
            <person name="Cui X.M."/>
            <person name="Yuan T.T."/>
            <person name="Jiang B.G."/>
            <person name="Yang W.F."/>
            <person name="Lam T.T."/>
            <person name="Chang Q.C."/>
            <person name="Ding S.J."/>
            <person name="Wang X.J."/>
            <person name="Zhu J.G."/>
            <person name="Ruan X.D."/>
            <person name="Zhao L."/>
            <person name="Wei J.T."/>
            <person name="Ye R.Z."/>
            <person name="Que T.C."/>
            <person name="Du C.H."/>
            <person name="Zhou Y.H."/>
            <person name="Cheng J.X."/>
            <person name="Dai P.F."/>
            <person name="Guo W.B."/>
            <person name="Han X.H."/>
            <person name="Huang E.J."/>
            <person name="Li L.F."/>
            <person name="Wei W."/>
            <person name="Gao Y.C."/>
            <person name="Liu J.Z."/>
            <person name="Shao H.Z."/>
            <person name="Wang X."/>
            <person name="Wang C.C."/>
            <person name="Yang T.C."/>
            <person name="Huo Q.B."/>
            <person name="Li W."/>
            <person name="Chen H.Y."/>
            <person name="Chen S.E."/>
            <person name="Zhou L.G."/>
            <person name="Ni X.B."/>
            <person name="Tian J.H."/>
            <person name="Sheng Y."/>
            <person name="Liu T."/>
            <person name="Pan Y.S."/>
            <person name="Xia L.Y."/>
            <person name="Li J."/>
            <person name="Zhao F."/>
            <person name="Cao W.C."/>
        </authorList>
    </citation>
    <scope>NUCLEOTIDE SEQUENCE</scope>
    <source>
        <strain evidence="1">Rsan-2018</strain>
    </source>
</reference>
<keyword evidence="2" id="KW-1185">Reference proteome</keyword>
<organism evidence="1 2">
    <name type="scientific">Rhipicephalus sanguineus</name>
    <name type="common">Brown dog tick</name>
    <name type="synonym">Ixodes sanguineus</name>
    <dbReference type="NCBI Taxonomy" id="34632"/>
    <lineage>
        <taxon>Eukaryota</taxon>
        <taxon>Metazoa</taxon>
        <taxon>Ecdysozoa</taxon>
        <taxon>Arthropoda</taxon>
        <taxon>Chelicerata</taxon>
        <taxon>Arachnida</taxon>
        <taxon>Acari</taxon>
        <taxon>Parasitiformes</taxon>
        <taxon>Ixodida</taxon>
        <taxon>Ixodoidea</taxon>
        <taxon>Ixodidae</taxon>
        <taxon>Rhipicephalinae</taxon>
        <taxon>Rhipicephalus</taxon>
        <taxon>Rhipicephalus</taxon>
    </lineage>
</organism>
<proteinExistence type="predicted"/>
<name>A0A9D4QEB9_RHISA</name>
<evidence type="ECO:0000313" key="1">
    <source>
        <dbReference type="EMBL" id="KAH7976199.1"/>
    </source>
</evidence>